<dbReference type="PANTHER" id="PTHR30432">
    <property type="entry name" value="TRANSCRIPTIONAL REGULATOR MODE"/>
    <property type="match status" value="1"/>
</dbReference>
<dbReference type="EMBL" id="BMNM01000021">
    <property type="protein sequence ID" value="GGI87622.1"/>
    <property type="molecule type" value="Genomic_DNA"/>
</dbReference>
<dbReference type="InterPro" id="IPR036390">
    <property type="entry name" value="WH_DNA-bd_sf"/>
</dbReference>
<accession>A0A830E6J1</accession>
<dbReference type="Gene3D" id="1.10.10.10">
    <property type="entry name" value="Winged helix-like DNA-binding domain superfamily/Winged helix DNA-binding domain"/>
    <property type="match status" value="1"/>
</dbReference>
<evidence type="ECO:0000313" key="5">
    <source>
        <dbReference type="Proteomes" id="UP001060771"/>
    </source>
</evidence>
<reference evidence="3" key="2">
    <citation type="submission" date="2020-09" db="EMBL/GenBank/DDBJ databases">
        <authorList>
            <person name="Sun Q."/>
            <person name="Ohkuma M."/>
        </authorList>
    </citation>
    <scope>NUCLEOTIDE SEQUENCE</scope>
    <source>
        <strain evidence="3">JCM 11219</strain>
    </source>
</reference>
<dbReference type="SUPFAM" id="SSF46785">
    <property type="entry name" value="Winged helix' DNA-binding domain"/>
    <property type="match status" value="1"/>
</dbReference>
<protein>
    <submittedName>
        <fullName evidence="3">Molybdenum-pterin-binding protein</fullName>
    </submittedName>
</protein>
<reference evidence="5" key="3">
    <citation type="submission" date="2022-09" db="EMBL/GenBank/DDBJ databases">
        <title>Complete genome sequence of Vulcanisaeta souniana.</title>
        <authorList>
            <person name="Kato S."/>
            <person name="Itoh T."/>
            <person name="Ohkuma M."/>
        </authorList>
    </citation>
    <scope>NUCLEOTIDE SEQUENCE [LARGE SCALE GENOMIC DNA]</scope>
    <source>
        <strain evidence="5">JCM 11219</strain>
    </source>
</reference>
<dbReference type="GeneID" id="76207740"/>
<dbReference type="OrthoDB" id="36889at2157"/>
<name>A0A830E6J1_9CREN</name>
<organism evidence="3 4">
    <name type="scientific">Vulcanisaeta souniana JCM 11219</name>
    <dbReference type="NCBI Taxonomy" id="1293586"/>
    <lineage>
        <taxon>Archaea</taxon>
        <taxon>Thermoproteota</taxon>
        <taxon>Thermoprotei</taxon>
        <taxon>Thermoproteales</taxon>
        <taxon>Thermoproteaceae</taxon>
        <taxon>Vulcanisaeta</taxon>
    </lineage>
</organism>
<dbReference type="EMBL" id="AP026830">
    <property type="protein sequence ID" value="BDR93105.1"/>
    <property type="molecule type" value="Genomic_DNA"/>
</dbReference>
<dbReference type="Proteomes" id="UP001060771">
    <property type="component" value="Chromosome"/>
</dbReference>
<reference evidence="3" key="1">
    <citation type="journal article" date="2014" name="Int. J. Syst. Evol. Microbiol.">
        <title>Complete genome sequence of Corynebacterium casei LMG S-19264T (=DSM 44701T), isolated from a smear-ripened cheese.</title>
        <authorList>
            <consortium name="US DOE Joint Genome Institute (JGI-PGF)"/>
            <person name="Walter F."/>
            <person name="Albersmeier A."/>
            <person name="Kalinowski J."/>
            <person name="Ruckert C."/>
        </authorList>
    </citation>
    <scope>NUCLEOTIDE SEQUENCE</scope>
    <source>
        <strain evidence="3">JCM 11219</strain>
    </source>
</reference>
<evidence type="ECO:0000313" key="4">
    <source>
        <dbReference type="Proteomes" id="UP000657075"/>
    </source>
</evidence>
<dbReference type="InterPro" id="IPR051815">
    <property type="entry name" value="Molybdate_resp_trans_reg"/>
</dbReference>
<dbReference type="GO" id="GO:0003700">
    <property type="term" value="F:DNA-binding transcription factor activity"/>
    <property type="evidence" value="ECO:0007669"/>
    <property type="project" value="InterPro"/>
</dbReference>
<evidence type="ECO:0000313" key="2">
    <source>
        <dbReference type="EMBL" id="BDR93105.1"/>
    </source>
</evidence>
<dbReference type="Pfam" id="PF00126">
    <property type="entry name" value="HTH_1"/>
    <property type="match status" value="1"/>
</dbReference>
<sequence length="124" mass="14125">MIDMSVSVRFRVWVEVGGRHVIGPGGYEILKAIDEVGSISGAARKLGMSYRFIWNYIDRMEKMLGVKLVDAWKGGRGRGGAKLTPEGQALLQYYEEILKEMNEIANKWAQQLMERLKNMSEEDQ</sequence>
<reference evidence="2" key="4">
    <citation type="journal article" date="2023" name="Microbiol. Resour. Announc.">
        <title>Complete Genome Sequence of Vulcanisaeta souniana Strain IC-059, a Hyperthermophilic Archaeon Isolated from Hot Spring Water in Japan.</title>
        <authorList>
            <person name="Kato S."/>
            <person name="Itoh T."/>
            <person name="Wu L."/>
            <person name="Ma J."/>
            <person name="Ohkuma M."/>
        </authorList>
    </citation>
    <scope>NUCLEOTIDE SEQUENCE</scope>
    <source>
        <strain evidence="2">JCM 11219</strain>
    </source>
</reference>
<dbReference type="PANTHER" id="PTHR30432:SF1">
    <property type="entry name" value="DNA-BINDING TRANSCRIPTIONAL DUAL REGULATOR MODE"/>
    <property type="match status" value="1"/>
</dbReference>
<feature type="domain" description="HTH lysR-type" evidence="1">
    <location>
        <begin position="28"/>
        <end position="88"/>
    </location>
</feature>
<gene>
    <name evidence="3" type="ORF">GCM10007112_25660</name>
    <name evidence="2" type="ORF">Vsou_21980</name>
</gene>
<dbReference type="RefSeq" id="WP_188604277.1">
    <property type="nucleotide sequence ID" value="NZ_AP026830.1"/>
</dbReference>
<dbReference type="Proteomes" id="UP000657075">
    <property type="component" value="Unassembled WGS sequence"/>
</dbReference>
<dbReference type="AlphaFoldDB" id="A0A830E6J1"/>
<proteinExistence type="predicted"/>
<keyword evidence="5" id="KW-1185">Reference proteome</keyword>
<evidence type="ECO:0000259" key="1">
    <source>
        <dbReference type="Pfam" id="PF00126"/>
    </source>
</evidence>
<dbReference type="InterPro" id="IPR000847">
    <property type="entry name" value="LysR_HTH_N"/>
</dbReference>
<evidence type="ECO:0000313" key="3">
    <source>
        <dbReference type="EMBL" id="GGI87622.1"/>
    </source>
</evidence>
<dbReference type="InterPro" id="IPR036388">
    <property type="entry name" value="WH-like_DNA-bd_sf"/>
</dbReference>